<keyword evidence="4" id="KW-0804">Transcription</keyword>
<proteinExistence type="inferred from homology"/>
<dbReference type="Gene3D" id="1.10.1740.10">
    <property type="match status" value="1"/>
</dbReference>
<protein>
    <submittedName>
        <fullName evidence="7">RNA polymerase, sigma-24 subunit, ECF subfamily</fullName>
    </submittedName>
</protein>
<dbReference type="KEGG" id="meh:M301_1466"/>
<dbReference type="STRING" id="666681.M301_1466"/>
<dbReference type="InterPro" id="IPR013324">
    <property type="entry name" value="RNA_pol_sigma_r3/r4-like"/>
</dbReference>
<evidence type="ECO:0000313" key="7">
    <source>
        <dbReference type="EMBL" id="ADI29848.1"/>
    </source>
</evidence>
<keyword evidence="2" id="KW-0805">Transcription regulation</keyword>
<dbReference type="InterPro" id="IPR007627">
    <property type="entry name" value="RNA_pol_sigma70_r2"/>
</dbReference>
<dbReference type="GO" id="GO:0016987">
    <property type="term" value="F:sigma factor activity"/>
    <property type="evidence" value="ECO:0007669"/>
    <property type="project" value="UniProtKB-KW"/>
</dbReference>
<dbReference type="Gene3D" id="1.10.10.10">
    <property type="entry name" value="Winged helix-like DNA-binding domain superfamily/Winged helix DNA-binding domain"/>
    <property type="match status" value="1"/>
</dbReference>
<dbReference type="Proteomes" id="UP000000383">
    <property type="component" value="Chromosome"/>
</dbReference>
<gene>
    <name evidence="7" type="ordered locus">M301_1466</name>
</gene>
<dbReference type="GO" id="GO:0006352">
    <property type="term" value="P:DNA-templated transcription initiation"/>
    <property type="evidence" value="ECO:0007669"/>
    <property type="project" value="InterPro"/>
</dbReference>
<accession>D7DIG3</accession>
<dbReference type="InterPro" id="IPR039425">
    <property type="entry name" value="RNA_pol_sigma-70-like"/>
</dbReference>
<keyword evidence="8" id="KW-1185">Reference proteome</keyword>
<feature type="domain" description="RNA polymerase sigma factor 70 region 4 type 2" evidence="6">
    <location>
        <begin position="139"/>
        <end position="186"/>
    </location>
</feature>
<dbReference type="NCBIfam" id="TIGR02937">
    <property type="entry name" value="sigma70-ECF"/>
    <property type="match status" value="1"/>
</dbReference>
<dbReference type="Pfam" id="PF08281">
    <property type="entry name" value="Sigma70_r4_2"/>
    <property type="match status" value="1"/>
</dbReference>
<dbReference type="AlphaFoldDB" id="D7DIG3"/>
<dbReference type="HOGENOM" id="CLU_047691_9_3_4"/>
<dbReference type="Pfam" id="PF04542">
    <property type="entry name" value="Sigma70_r2"/>
    <property type="match status" value="1"/>
</dbReference>
<reference evidence="7 8" key="2">
    <citation type="journal article" date="2011" name="J. Bacteriol.">
        <title>Genomes of three methylotrophs from a single niche uncover genetic and metabolic divergence of Methylophilaceae.</title>
        <authorList>
            <person name="Lapidus A."/>
            <person name="Clum A."/>
            <person name="Labutti K."/>
            <person name="Kaluzhnaya M.G."/>
            <person name="Lim S."/>
            <person name="Beck D.A."/>
            <person name="Glavina Del Rio T."/>
            <person name="Nolan M."/>
            <person name="Mavromatis K."/>
            <person name="Huntemann M."/>
            <person name="Lucas S."/>
            <person name="Lidstrom M.E."/>
            <person name="Ivanova N."/>
            <person name="Chistoserdova L."/>
        </authorList>
    </citation>
    <scope>NUCLEOTIDE SEQUENCE [LARGE SCALE GENOMIC DNA]</scope>
    <source>
        <strain evidence="7 8">301</strain>
    </source>
</reference>
<dbReference type="eggNOG" id="COG1595">
    <property type="taxonomic scope" value="Bacteria"/>
</dbReference>
<evidence type="ECO:0000256" key="1">
    <source>
        <dbReference type="ARBA" id="ARBA00010641"/>
    </source>
</evidence>
<dbReference type="CDD" id="cd06171">
    <property type="entry name" value="Sigma70_r4"/>
    <property type="match status" value="1"/>
</dbReference>
<dbReference type="OrthoDB" id="9784272at2"/>
<comment type="similarity">
    <text evidence="1">Belongs to the sigma-70 factor family. ECF subfamily.</text>
</comment>
<sequence length="199" mass="22409">MVELMYVTPTHLHDLSPPSEMLALIGRMAKRDESSLEAFYDLTLSKVYGLALKITRRHDLAEDVVGDTYWQVWHQAVKFDISRGVPMAWLMLICRSRALDALRKLDEADSHPEPSELIVEPGFSCPTLEKMLTLERDSALHAAMAKLSAIQRQLIALAFFKGYTHQEISEQTNLPLGSVKSHIKRAQASLKDALSHQEA</sequence>
<feature type="domain" description="RNA polymerase sigma-70 region 2" evidence="5">
    <location>
        <begin position="40"/>
        <end position="105"/>
    </location>
</feature>
<dbReference type="SUPFAM" id="SSF88659">
    <property type="entry name" value="Sigma3 and sigma4 domains of RNA polymerase sigma factors"/>
    <property type="match status" value="1"/>
</dbReference>
<dbReference type="EMBL" id="CP002056">
    <property type="protein sequence ID" value="ADI29848.1"/>
    <property type="molecule type" value="Genomic_DNA"/>
</dbReference>
<dbReference type="RefSeq" id="WP_013148160.1">
    <property type="nucleotide sequence ID" value="NC_014207.1"/>
</dbReference>
<evidence type="ECO:0000256" key="4">
    <source>
        <dbReference type="ARBA" id="ARBA00023163"/>
    </source>
</evidence>
<evidence type="ECO:0000259" key="6">
    <source>
        <dbReference type="Pfam" id="PF08281"/>
    </source>
</evidence>
<name>D7DIG3_METV0</name>
<reference evidence="8" key="1">
    <citation type="submission" date="2010-05" db="EMBL/GenBank/DDBJ databases">
        <title>Complete sequence of Methylotenera sp. 301.</title>
        <authorList>
            <person name="Lucas S."/>
            <person name="Copeland A."/>
            <person name="Lapidus A."/>
            <person name="Cheng J.-F."/>
            <person name="Bruce D."/>
            <person name="Goodwin L."/>
            <person name="Pitluck S."/>
            <person name="Clum A."/>
            <person name="Land M."/>
            <person name="Hauser L."/>
            <person name="Kyrpides N."/>
            <person name="Ivanova N."/>
            <person name="Chistoservova L."/>
            <person name="Kalyuzhnaya M."/>
            <person name="Woyke T."/>
        </authorList>
    </citation>
    <scope>NUCLEOTIDE SEQUENCE [LARGE SCALE GENOMIC DNA]</scope>
    <source>
        <strain evidence="8">301</strain>
    </source>
</reference>
<evidence type="ECO:0000313" key="8">
    <source>
        <dbReference type="Proteomes" id="UP000000383"/>
    </source>
</evidence>
<evidence type="ECO:0000256" key="3">
    <source>
        <dbReference type="ARBA" id="ARBA00023082"/>
    </source>
</evidence>
<dbReference type="InterPro" id="IPR013325">
    <property type="entry name" value="RNA_pol_sigma_r2"/>
</dbReference>
<evidence type="ECO:0000256" key="2">
    <source>
        <dbReference type="ARBA" id="ARBA00023015"/>
    </source>
</evidence>
<dbReference type="InterPro" id="IPR014284">
    <property type="entry name" value="RNA_pol_sigma-70_dom"/>
</dbReference>
<organism evidence="7 8">
    <name type="scientific">Methylotenera versatilis (strain 301)</name>
    <dbReference type="NCBI Taxonomy" id="666681"/>
    <lineage>
        <taxon>Bacteria</taxon>
        <taxon>Pseudomonadati</taxon>
        <taxon>Pseudomonadota</taxon>
        <taxon>Betaproteobacteria</taxon>
        <taxon>Nitrosomonadales</taxon>
        <taxon>Methylophilaceae</taxon>
        <taxon>Methylotenera</taxon>
    </lineage>
</organism>
<dbReference type="GO" id="GO:0003677">
    <property type="term" value="F:DNA binding"/>
    <property type="evidence" value="ECO:0007669"/>
    <property type="project" value="InterPro"/>
</dbReference>
<dbReference type="InterPro" id="IPR013249">
    <property type="entry name" value="RNA_pol_sigma70_r4_t2"/>
</dbReference>
<evidence type="ECO:0000259" key="5">
    <source>
        <dbReference type="Pfam" id="PF04542"/>
    </source>
</evidence>
<dbReference type="InterPro" id="IPR036388">
    <property type="entry name" value="WH-like_DNA-bd_sf"/>
</dbReference>
<dbReference type="PANTHER" id="PTHR43133:SF62">
    <property type="entry name" value="RNA POLYMERASE SIGMA FACTOR SIGZ"/>
    <property type="match status" value="1"/>
</dbReference>
<dbReference type="SUPFAM" id="SSF88946">
    <property type="entry name" value="Sigma2 domain of RNA polymerase sigma factors"/>
    <property type="match status" value="1"/>
</dbReference>
<dbReference type="PANTHER" id="PTHR43133">
    <property type="entry name" value="RNA POLYMERASE ECF-TYPE SIGMA FACTO"/>
    <property type="match status" value="1"/>
</dbReference>
<keyword evidence="3" id="KW-0731">Sigma factor</keyword>